<dbReference type="KEGG" id="mac:MA_2405"/>
<keyword evidence="1" id="KW-1133">Transmembrane helix</keyword>
<accession>Q8TN88</accession>
<name>Q8TN88_METAC</name>
<dbReference type="HOGENOM" id="CLU_2581369_0_0_2"/>
<proteinExistence type="predicted"/>
<organism evidence="2 3">
    <name type="scientific">Methanosarcina acetivorans (strain ATCC 35395 / DSM 2834 / JCM 12185 / C2A)</name>
    <dbReference type="NCBI Taxonomy" id="188937"/>
    <lineage>
        <taxon>Archaea</taxon>
        <taxon>Methanobacteriati</taxon>
        <taxon>Methanobacteriota</taxon>
        <taxon>Stenosarchaea group</taxon>
        <taxon>Methanomicrobia</taxon>
        <taxon>Methanosarcinales</taxon>
        <taxon>Methanosarcinaceae</taxon>
        <taxon>Methanosarcina</taxon>
    </lineage>
</organism>
<sequence length="80" mass="9419">MKVNEMTFMPKQKKWRNKTGISTALVSLILFLIHKHPHQLLLFGFYTISFLFLFLFLSFLILFLFFGKNRSPESSGTKMT</sequence>
<feature type="transmembrane region" description="Helical" evidence="1">
    <location>
        <begin position="45"/>
        <end position="66"/>
    </location>
</feature>
<keyword evidence="1" id="KW-0812">Transmembrane</keyword>
<evidence type="ECO:0000313" key="2">
    <source>
        <dbReference type="EMBL" id="AAM05791.1"/>
    </source>
</evidence>
<dbReference type="EMBL" id="AE010299">
    <property type="protein sequence ID" value="AAM05791.1"/>
    <property type="molecule type" value="Genomic_DNA"/>
</dbReference>
<evidence type="ECO:0000313" key="3">
    <source>
        <dbReference type="Proteomes" id="UP000002487"/>
    </source>
</evidence>
<protein>
    <submittedName>
        <fullName evidence="2">Uncharacterized protein</fullName>
    </submittedName>
</protein>
<keyword evidence="1" id="KW-0472">Membrane</keyword>
<dbReference type="EnsemblBacteria" id="AAM05791">
    <property type="protein sequence ID" value="AAM05791"/>
    <property type="gene ID" value="MA_2405"/>
</dbReference>
<dbReference type="Proteomes" id="UP000002487">
    <property type="component" value="Chromosome"/>
</dbReference>
<gene>
    <name evidence="2" type="ordered locus">MA_2405</name>
</gene>
<evidence type="ECO:0000256" key="1">
    <source>
        <dbReference type="SAM" id="Phobius"/>
    </source>
</evidence>
<reference evidence="2 3" key="1">
    <citation type="journal article" date="2002" name="Genome Res.">
        <title>The genome of Methanosarcina acetivorans reveals extensive metabolic and physiological diversity.</title>
        <authorList>
            <person name="Galagan J.E."/>
            <person name="Nusbaum C."/>
            <person name="Roy A."/>
            <person name="Endrizzi M.G."/>
            <person name="Macdonald P."/>
            <person name="FitzHugh W."/>
            <person name="Calvo S."/>
            <person name="Engels R."/>
            <person name="Smirnov S."/>
            <person name="Atnoor D."/>
            <person name="Brown A."/>
            <person name="Allen N."/>
            <person name="Naylor J."/>
            <person name="Stange-Thomann N."/>
            <person name="DeArellano K."/>
            <person name="Johnson R."/>
            <person name="Linton L."/>
            <person name="McEwan P."/>
            <person name="McKernan K."/>
            <person name="Talamas J."/>
            <person name="Tirrell A."/>
            <person name="Ye W."/>
            <person name="Zimmer A."/>
            <person name="Barber R.D."/>
            <person name="Cann I."/>
            <person name="Graham D.E."/>
            <person name="Grahame D.A."/>
            <person name="Guss A."/>
            <person name="Hedderich R."/>
            <person name="Ingram-Smith C."/>
            <person name="Kuettner C.H."/>
            <person name="Krzycki J.A."/>
            <person name="Leigh J.A."/>
            <person name="Li W."/>
            <person name="Liu J."/>
            <person name="Mukhopadhyay B."/>
            <person name="Reeve J.N."/>
            <person name="Smith K."/>
            <person name="Springer T.A."/>
            <person name="Umayam L.A."/>
            <person name="White O."/>
            <person name="White R.H."/>
            <person name="de Macario E.C."/>
            <person name="Ferry J.G."/>
            <person name="Jarrell K.F."/>
            <person name="Jing H."/>
            <person name="Macario A.J.L."/>
            <person name="Paulsen I."/>
            <person name="Pritchett M."/>
            <person name="Sowers K.R."/>
            <person name="Swanson R.V."/>
            <person name="Zinder S.H."/>
            <person name="Lander E."/>
            <person name="Metcalf W.W."/>
            <person name="Birren B."/>
        </authorList>
    </citation>
    <scope>NUCLEOTIDE SEQUENCE [LARGE SCALE GENOMIC DNA]</scope>
    <source>
        <strain evidence="3">ATCC 35395 / DSM 2834 / JCM 12185 / C2A</strain>
    </source>
</reference>
<dbReference type="AlphaFoldDB" id="Q8TN88"/>
<keyword evidence="3" id="KW-1185">Reference proteome</keyword>
<dbReference type="InParanoid" id="Q8TN88"/>